<evidence type="ECO:0000313" key="3">
    <source>
        <dbReference type="Proteomes" id="UP001346869"/>
    </source>
</evidence>
<accession>A0AAN8AJS4</accession>
<feature type="region of interest" description="Disordered" evidence="1">
    <location>
        <begin position="1"/>
        <end position="67"/>
    </location>
</feature>
<dbReference type="AlphaFoldDB" id="A0AAN8AJS4"/>
<name>A0AAN8AJS4_ELEMC</name>
<reference evidence="2 3" key="1">
    <citation type="journal article" date="2023" name="Genes (Basel)">
        <title>Chromosome-Level Genome Assembly and Circadian Gene Repertoire of the Patagonia Blennie Eleginops maclovinus-The Closest Ancestral Proxy of Antarctic Cryonotothenioids.</title>
        <authorList>
            <person name="Cheng C.C."/>
            <person name="Rivera-Colon A.G."/>
            <person name="Minhas B.F."/>
            <person name="Wilson L."/>
            <person name="Rayamajhi N."/>
            <person name="Vargas-Chacoff L."/>
            <person name="Catchen J.M."/>
        </authorList>
    </citation>
    <scope>NUCLEOTIDE SEQUENCE [LARGE SCALE GENOMIC DNA]</scope>
    <source>
        <strain evidence="2">JMC-PN-2008</strain>
    </source>
</reference>
<dbReference type="Proteomes" id="UP001346869">
    <property type="component" value="Unassembled WGS sequence"/>
</dbReference>
<feature type="compositionally biased region" description="Basic and acidic residues" evidence="1">
    <location>
        <begin position="1"/>
        <end position="15"/>
    </location>
</feature>
<keyword evidence="3" id="KW-1185">Reference proteome</keyword>
<dbReference type="EMBL" id="JAUZQC010000016">
    <property type="protein sequence ID" value="KAK5857457.1"/>
    <property type="molecule type" value="Genomic_DNA"/>
</dbReference>
<evidence type="ECO:0000313" key="2">
    <source>
        <dbReference type="EMBL" id="KAK5857457.1"/>
    </source>
</evidence>
<comment type="caution">
    <text evidence="2">The sequence shown here is derived from an EMBL/GenBank/DDBJ whole genome shotgun (WGS) entry which is preliminary data.</text>
</comment>
<gene>
    <name evidence="2" type="ORF">PBY51_010704</name>
</gene>
<feature type="compositionally biased region" description="Polar residues" evidence="1">
    <location>
        <begin position="27"/>
        <end position="36"/>
    </location>
</feature>
<protein>
    <submittedName>
        <fullName evidence="2">Uncharacterized protein</fullName>
    </submittedName>
</protein>
<feature type="compositionally biased region" description="Basic and acidic residues" evidence="1">
    <location>
        <begin position="37"/>
        <end position="48"/>
    </location>
</feature>
<organism evidence="2 3">
    <name type="scientific">Eleginops maclovinus</name>
    <name type="common">Patagonian blennie</name>
    <name type="synonym">Eleginus maclovinus</name>
    <dbReference type="NCBI Taxonomy" id="56733"/>
    <lineage>
        <taxon>Eukaryota</taxon>
        <taxon>Metazoa</taxon>
        <taxon>Chordata</taxon>
        <taxon>Craniata</taxon>
        <taxon>Vertebrata</taxon>
        <taxon>Euteleostomi</taxon>
        <taxon>Actinopterygii</taxon>
        <taxon>Neopterygii</taxon>
        <taxon>Teleostei</taxon>
        <taxon>Neoteleostei</taxon>
        <taxon>Acanthomorphata</taxon>
        <taxon>Eupercaria</taxon>
        <taxon>Perciformes</taxon>
        <taxon>Notothenioidei</taxon>
        <taxon>Eleginopidae</taxon>
        <taxon>Eleginops</taxon>
    </lineage>
</organism>
<reference evidence="2 3" key="2">
    <citation type="journal article" date="2023" name="Mol. Biol. Evol.">
        <title>Genomics of Secondarily Temperate Adaptation in the Only Non-Antarctic Icefish.</title>
        <authorList>
            <person name="Rivera-Colon A.G."/>
            <person name="Rayamajhi N."/>
            <person name="Minhas B.F."/>
            <person name="Madrigal G."/>
            <person name="Bilyk K.T."/>
            <person name="Yoon V."/>
            <person name="Hune M."/>
            <person name="Gregory S."/>
            <person name="Cheng C.H.C."/>
            <person name="Catchen J.M."/>
        </authorList>
    </citation>
    <scope>NUCLEOTIDE SEQUENCE [LARGE SCALE GENOMIC DNA]</scope>
    <source>
        <strain evidence="2">JMC-PN-2008</strain>
    </source>
</reference>
<sequence>MLKPGFLREKRGQDTRRKRGTRKESALQATQASLPRQSEERGIEREKQAGQGPAVGPDPYGAAGSGMNSEWSGWALGCWNLPPSLCEQDDQRQEGALQMARAINR</sequence>
<proteinExistence type="predicted"/>
<evidence type="ECO:0000256" key="1">
    <source>
        <dbReference type="SAM" id="MobiDB-lite"/>
    </source>
</evidence>